<reference evidence="2 3" key="1">
    <citation type="journal article" date="2023" name="G3 (Bethesda)">
        <title>A chromosome-length genome assembly and annotation of blackberry (Rubus argutus, cv. 'Hillquist').</title>
        <authorList>
            <person name="Bruna T."/>
            <person name="Aryal R."/>
            <person name="Dudchenko O."/>
            <person name="Sargent D.J."/>
            <person name="Mead D."/>
            <person name="Buti M."/>
            <person name="Cavallini A."/>
            <person name="Hytonen T."/>
            <person name="Andres J."/>
            <person name="Pham M."/>
            <person name="Weisz D."/>
            <person name="Mascagni F."/>
            <person name="Usai G."/>
            <person name="Natali L."/>
            <person name="Bassil N."/>
            <person name="Fernandez G.E."/>
            <person name="Lomsadze A."/>
            <person name="Armour M."/>
            <person name="Olukolu B."/>
            <person name="Poorten T."/>
            <person name="Britton C."/>
            <person name="Davik J."/>
            <person name="Ashrafi H."/>
            <person name="Aiden E.L."/>
            <person name="Borodovsky M."/>
            <person name="Worthington M."/>
        </authorList>
    </citation>
    <scope>NUCLEOTIDE SEQUENCE [LARGE SCALE GENOMIC DNA]</scope>
    <source>
        <strain evidence="2">PI 553951</strain>
    </source>
</reference>
<evidence type="ECO:0000313" key="2">
    <source>
        <dbReference type="EMBL" id="KAK9947062.1"/>
    </source>
</evidence>
<evidence type="ECO:0000313" key="3">
    <source>
        <dbReference type="Proteomes" id="UP001457282"/>
    </source>
</evidence>
<feature type="compositionally biased region" description="Basic and acidic residues" evidence="1">
    <location>
        <begin position="242"/>
        <end position="254"/>
    </location>
</feature>
<feature type="compositionally biased region" description="Basic and acidic residues" evidence="1">
    <location>
        <begin position="173"/>
        <end position="217"/>
    </location>
</feature>
<protein>
    <submittedName>
        <fullName evidence="2">Uncharacterized protein</fullName>
    </submittedName>
</protein>
<dbReference type="Proteomes" id="UP001457282">
    <property type="component" value="Unassembled WGS sequence"/>
</dbReference>
<dbReference type="PANTHER" id="PTHR33472">
    <property type="entry name" value="OS01G0106600 PROTEIN"/>
    <property type="match status" value="1"/>
</dbReference>
<organism evidence="2 3">
    <name type="scientific">Rubus argutus</name>
    <name type="common">Southern blackberry</name>
    <dbReference type="NCBI Taxonomy" id="59490"/>
    <lineage>
        <taxon>Eukaryota</taxon>
        <taxon>Viridiplantae</taxon>
        <taxon>Streptophyta</taxon>
        <taxon>Embryophyta</taxon>
        <taxon>Tracheophyta</taxon>
        <taxon>Spermatophyta</taxon>
        <taxon>Magnoliopsida</taxon>
        <taxon>eudicotyledons</taxon>
        <taxon>Gunneridae</taxon>
        <taxon>Pentapetalae</taxon>
        <taxon>rosids</taxon>
        <taxon>fabids</taxon>
        <taxon>Rosales</taxon>
        <taxon>Rosaceae</taxon>
        <taxon>Rosoideae</taxon>
        <taxon>Rosoideae incertae sedis</taxon>
        <taxon>Rubus</taxon>
    </lineage>
</organism>
<accession>A0AAW1YEE7</accession>
<feature type="region of interest" description="Disordered" evidence="1">
    <location>
        <begin position="1"/>
        <end position="299"/>
    </location>
</feature>
<feature type="compositionally biased region" description="Polar residues" evidence="1">
    <location>
        <begin position="32"/>
        <end position="42"/>
    </location>
</feature>
<dbReference type="EMBL" id="JBEDUW010000002">
    <property type="protein sequence ID" value="KAK9947062.1"/>
    <property type="molecule type" value="Genomic_DNA"/>
</dbReference>
<dbReference type="PANTHER" id="PTHR33472:SF24">
    <property type="entry name" value="VEGETATIVE CELL WALL PROTEIN GP1-LIKE"/>
    <property type="match status" value="1"/>
</dbReference>
<gene>
    <name evidence="2" type="ORF">M0R45_012499</name>
</gene>
<feature type="compositionally biased region" description="Polar residues" evidence="1">
    <location>
        <begin position="87"/>
        <end position="99"/>
    </location>
</feature>
<feature type="compositionally biased region" description="Low complexity" evidence="1">
    <location>
        <begin position="100"/>
        <end position="120"/>
    </location>
</feature>
<comment type="caution">
    <text evidence="2">The sequence shown here is derived from an EMBL/GenBank/DDBJ whole genome shotgun (WGS) entry which is preliminary data.</text>
</comment>
<feature type="compositionally biased region" description="Polar residues" evidence="1">
    <location>
        <begin position="147"/>
        <end position="156"/>
    </location>
</feature>
<feature type="compositionally biased region" description="Basic and acidic residues" evidence="1">
    <location>
        <begin position="289"/>
        <end position="299"/>
    </location>
</feature>
<dbReference type="AlphaFoldDB" id="A0AAW1YEE7"/>
<keyword evidence="3" id="KW-1185">Reference proteome</keyword>
<sequence length="489" mass="53941">MADKRQFFRFRFPWRKNPRPTEEPEPLPTTTAKTQNPAQSAPTVPVERSPFRSAGKAPAKGSPSQAQAPHKNDPPPASPSRAASESQKPQSPSRLSLSKTSQPTTQQTSPPSPASSQSQPLRESQPKIEIISETVSNAQDSSPRESAFQNHETSPKTVDIFASDDNSDSDTLGGDHKQLSESETDSKEHKEEEKVVQVPTVEEKNKDQEPIQERVTEVHAATTDSGNQAKDPLGVALQAEQQQHKQETHDKKEILAATDSDDTPNKTASSRMSIRKMVSSPEEQAPPNKEIREDDSKVDKLAATGQQMLEKPASVVTLIGENRGATMLSEPAKQEESVHIRYSNKLDPDDSAEATTTDGKVSDTEEIFEDEMSTERRVFINSNVQSINNSILFNSSVTERNPGVAVFSRNPSESIFSNGNSGSLQTHKAQIIQTPADKLTHESTVRRRCLRGLLMESSDSEPDNHEKPRRHGCRYICGKERRETEIGIV</sequence>
<name>A0AAW1YEE7_RUBAR</name>
<feature type="region of interest" description="Disordered" evidence="1">
    <location>
        <begin position="343"/>
        <end position="362"/>
    </location>
</feature>
<proteinExistence type="predicted"/>
<evidence type="ECO:0000256" key="1">
    <source>
        <dbReference type="SAM" id="MobiDB-lite"/>
    </source>
</evidence>